<proteinExistence type="predicted"/>
<evidence type="ECO:0000313" key="1">
    <source>
        <dbReference type="EMBL" id="NYD45678.1"/>
    </source>
</evidence>
<reference evidence="1 2" key="1">
    <citation type="submission" date="2020-07" db="EMBL/GenBank/DDBJ databases">
        <title>Sequencing the genomes of 1000 actinobacteria strains.</title>
        <authorList>
            <person name="Klenk H.-P."/>
        </authorList>
    </citation>
    <scope>NUCLEOTIDE SEQUENCE [LARGE SCALE GENOMIC DNA]</scope>
    <source>
        <strain evidence="1 2">DSM 40398</strain>
    </source>
</reference>
<dbReference type="Proteomes" id="UP000529783">
    <property type="component" value="Unassembled WGS sequence"/>
</dbReference>
<dbReference type="RefSeq" id="WP_179843062.1">
    <property type="nucleotide sequence ID" value="NZ_JACCBA010000001.1"/>
</dbReference>
<organism evidence="1 2">
    <name type="scientific">Actinomadura luteofluorescens</name>
    <dbReference type="NCBI Taxonomy" id="46163"/>
    <lineage>
        <taxon>Bacteria</taxon>
        <taxon>Bacillati</taxon>
        <taxon>Actinomycetota</taxon>
        <taxon>Actinomycetes</taxon>
        <taxon>Streptosporangiales</taxon>
        <taxon>Thermomonosporaceae</taxon>
        <taxon>Actinomadura</taxon>
    </lineage>
</organism>
<comment type="caution">
    <text evidence="1">The sequence shown here is derived from an EMBL/GenBank/DDBJ whole genome shotgun (WGS) entry which is preliminary data.</text>
</comment>
<name>A0A7Y9EDI6_9ACTN</name>
<dbReference type="AlphaFoldDB" id="A0A7Y9EDI6"/>
<sequence length="241" mass="26009">MDAPDLASDSMAIVINGTFDPIRITPHWLRQMDLIALEDYESQEIEVISRGVAIVKYGSIQLRVASDKLQVATDEIVDIEAARDLATGILLSKGAAAIASMGINRAVHFEAAIEKCHAIGDLLAPKKYWSDLVDLPGMADLTIKAVRKDGYGGNINVQVQPSVIVRPGVYVSINDHYNLTLSEAPTDRNVVADPEEADPQISSEKISVAVKILTEKFAASRNLSQSLINRVASLGDSTEGQ</sequence>
<keyword evidence="2" id="KW-1185">Reference proteome</keyword>
<gene>
    <name evidence="1" type="ORF">BJY14_001661</name>
</gene>
<protein>
    <submittedName>
        <fullName evidence="1">Uncharacterized protein</fullName>
    </submittedName>
</protein>
<dbReference type="EMBL" id="JACCBA010000001">
    <property type="protein sequence ID" value="NYD45678.1"/>
    <property type="molecule type" value="Genomic_DNA"/>
</dbReference>
<evidence type="ECO:0000313" key="2">
    <source>
        <dbReference type="Proteomes" id="UP000529783"/>
    </source>
</evidence>
<accession>A0A7Y9EDI6</accession>